<dbReference type="RefSeq" id="WP_180823046.1">
    <property type="nucleotide sequence ID" value="NZ_JACAWY010000001.1"/>
</dbReference>
<dbReference type="EMBL" id="JBBGZW010000001">
    <property type="protein sequence ID" value="MEJ5046120.1"/>
    <property type="molecule type" value="Genomic_DNA"/>
</dbReference>
<accession>A0ABU8PTX9</accession>
<gene>
    <name evidence="1" type="ORF">WH298_13070</name>
</gene>
<comment type="caution">
    <text evidence="1">The sequence shown here is derived from an EMBL/GenBank/DDBJ whole genome shotgun (WGS) entry which is preliminary data.</text>
</comment>
<evidence type="ECO:0000313" key="2">
    <source>
        <dbReference type="Proteomes" id="UP001362100"/>
    </source>
</evidence>
<evidence type="ECO:0000313" key="1">
    <source>
        <dbReference type="EMBL" id="MEJ5046120.1"/>
    </source>
</evidence>
<reference evidence="1 2" key="1">
    <citation type="submission" date="2023-12" db="EMBL/GenBank/DDBJ databases">
        <title>Gut-associated functions are favored during microbiome assembly across C. elegans life.</title>
        <authorList>
            <person name="Zimmermann J."/>
        </authorList>
    </citation>
    <scope>NUCLEOTIDE SEQUENCE [LARGE SCALE GENOMIC DNA]</scope>
    <source>
        <strain evidence="1 2">BIGb0393</strain>
    </source>
</reference>
<keyword evidence="2" id="KW-1185">Reference proteome</keyword>
<organism evidence="1 2">
    <name type="scientific">Pantoea nemavictus</name>
    <dbReference type="NCBI Taxonomy" id="2726955"/>
    <lineage>
        <taxon>Bacteria</taxon>
        <taxon>Pseudomonadati</taxon>
        <taxon>Pseudomonadota</taxon>
        <taxon>Gammaproteobacteria</taxon>
        <taxon>Enterobacterales</taxon>
        <taxon>Erwiniaceae</taxon>
        <taxon>Pantoea</taxon>
    </lineage>
</organism>
<dbReference type="Proteomes" id="UP001362100">
    <property type="component" value="Unassembled WGS sequence"/>
</dbReference>
<name>A0ABU8PTX9_9GAMM</name>
<sequence length="47" mass="5579">MAREMRVEDSTAKRKKPADKALLAVKMHPTQKEVPHWRNRWQSAIHD</sequence>
<protein>
    <submittedName>
        <fullName evidence="1">Uncharacterized protein</fullName>
    </submittedName>
</protein>
<proteinExistence type="predicted"/>